<name>A0A383CWB9_9ZZZZ</name>
<feature type="non-terminal residue" evidence="1">
    <location>
        <position position="1"/>
    </location>
</feature>
<reference evidence="1" key="1">
    <citation type="submission" date="2018-05" db="EMBL/GenBank/DDBJ databases">
        <authorList>
            <person name="Lanie J.A."/>
            <person name="Ng W.-L."/>
            <person name="Kazmierczak K.M."/>
            <person name="Andrzejewski T.M."/>
            <person name="Davidsen T.M."/>
            <person name="Wayne K.J."/>
            <person name="Tettelin H."/>
            <person name="Glass J.I."/>
            <person name="Rusch D."/>
            <person name="Podicherti R."/>
            <person name="Tsui H.-C.T."/>
            <person name="Winkler M.E."/>
        </authorList>
    </citation>
    <scope>NUCLEOTIDE SEQUENCE</scope>
</reference>
<dbReference type="EMBL" id="UINC01212231">
    <property type="protein sequence ID" value="SVE36461.1"/>
    <property type="molecule type" value="Genomic_DNA"/>
</dbReference>
<accession>A0A383CWB9</accession>
<organism evidence="1">
    <name type="scientific">marine metagenome</name>
    <dbReference type="NCBI Taxonomy" id="408172"/>
    <lineage>
        <taxon>unclassified sequences</taxon>
        <taxon>metagenomes</taxon>
        <taxon>ecological metagenomes</taxon>
    </lineage>
</organism>
<evidence type="ECO:0008006" key="2">
    <source>
        <dbReference type="Google" id="ProtNLM"/>
    </source>
</evidence>
<sequence length="140" mass="15400">TWYGEDIADLPDAIDNGDGTLTFRGYLEDFGAGKVAVTEDAYHDGPFSGFTGPASQFIEDGSYTKLREISLSYLYNGDLINTFGVQSLDFALTFRNIHTWTNYSGIDPETNLAGTSNVRGLDYFGNPQTRSVLFTITVNI</sequence>
<proteinExistence type="predicted"/>
<gene>
    <name evidence="1" type="ORF">METZ01_LOCUS489315</name>
</gene>
<evidence type="ECO:0000313" key="1">
    <source>
        <dbReference type="EMBL" id="SVE36461.1"/>
    </source>
</evidence>
<dbReference type="AlphaFoldDB" id="A0A383CWB9"/>
<protein>
    <recommendedName>
        <fullName evidence="2">TonB-dependent receptor-like beta-barrel domain-containing protein</fullName>
    </recommendedName>
</protein>